<dbReference type="InterPro" id="IPR014718">
    <property type="entry name" value="GH-type_carb-bd"/>
</dbReference>
<dbReference type="GO" id="GO:0005829">
    <property type="term" value="C:cytosol"/>
    <property type="evidence" value="ECO:0007669"/>
    <property type="project" value="TreeGrafter"/>
</dbReference>
<accession>A0A1T5AN51</accession>
<name>A0A1T5AN51_9SPHI</name>
<dbReference type="GO" id="GO:0000224">
    <property type="term" value="F:peptide-N4-(N-acetyl-beta-glucosaminyl)asparagine amidase activity"/>
    <property type="evidence" value="ECO:0007669"/>
    <property type="project" value="TreeGrafter"/>
</dbReference>
<feature type="domain" description="Glycosyl hydrolase family 92" evidence="4">
    <location>
        <begin position="273"/>
        <end position="738"/>
    </location>
</feature>
<dbReference type="InterPro" id="IPR041371">
    <property type="entry name" value="GH92_N"/>
</dbReference>
<dbReference type="GO" id="GO:0030246">
    <property type="term" value="F:carbohydrate binding"/>
    <property type="evidence" value="ECO:0007669"/>
    <property type="project" value="InterPro"/>
</dbReference>
<dbReference type="PANTHER" id="PTHR12143:SF39">
    <property type="entry name" value="SECRETED PROTEIN"/>
    <property type="match status" value="1"/>
</dbReference>
<dbReference type="Gene3D" id="3.30.2080.10">
    <property type="entry name" value="GH92 mannosidase domain"/>
    <property type="match status" value="1"/>
</dbReference>
<proteinExistence type="predicted"/>
<dbReference type="SUPFAM" id="SSF48208">
    <property type="entry name" value="Six-hairpin glycosidases"/>
    <property type="match status" value="1"/>
</dbReference>
<dbReference type="OrthoDB" id="9758101at2"/>
<protein>
    <submittedName>
        <fullName evidence="6">Alpha-1,2-mannosidase, putative</fullName>
    </submittedName>
</protein>
<evidence type="ECO:0000256" key="2">
    <source>
        <dbReference type="ARBA" id="ARBA00011245"/>
    </source>
</evidence>
<gene>
    <name evidence="6" type="ORF">SAMN05660841_00031</name>
</gene>
<dbReference type="PROSITE" id="PS51257">
    <property type="entry name" value="PROKAR_LIPOPROTEIN"/>
    <property type="match status" value="1"/>
</dbReference>
<dbReference type="Gene3D" id="2.70.98.10">
    <property type="match status" value="1"/>
</dbReference>
<dbReference type="EMBL" id="FUZF01000001">
    <property type="protein sequence ID" value="SKB36408.1"/>
    <property type="molecule type" value="Genomic_DNA"/>
</dbReference>
<dbReference type="PANTHER" id="PTHR12143">
    <property type="entry name" value="PEPTIDE N-GLYCANASE PNGASE -RELATED"/>
    <property type="match status" value="1"/>
</dbReference>
<dbReference type="FunFam" id="3.30.2080.10:FF:000001">
    <property type="entry name" value="Alpha-1,2-mannosidase subfamily"/>
    <property type="match status" value="1"/>
</dbReference>
<evidence type="ECO:0000313" key="7">
    <source>
        <dbReference type="Proteomes" id="UP000190150"/>
    </source>
</evidence>
<keyword evidence="7" id="KW-1185">Reference proteome</keyword>
<dbReference type="Pfam" id="PF07971">
    <property type="entry name" value="Glyco_hydro_92"/>
    <property type="match status" value="1"/>
</dbReference>
<comment type="cofactor">
    <cofactor evidence="1">
        <name>Ca(2+)</name>
        <dbReference type="ChEBI" id="CHEBI:29108"/>
    </cofactor>
</comment>
<evidence type="ECO:0000256" key="3">
    <source>
        <dbReference type="ARBA" id="ARBA00022837"/>
    </source>
</evidence>
<dbReference type="FunFam" id="1.20.1050.60:FF:000001">
    <property type="entry name" value="Putative alpha-1,2-mannosidase"/>
    <property type="match status" value="1"/>
</dbReference>
<dbReference type="Gene3D" id="1.20.1050.60">
    <property type="entry name" value="alpha-1,2-mannosidase"/>
    <property type="match status" value="1"/>
</dbReference>
<dbReference type="AlphaFoldDB" id="A0A1T5AN51"/>
<evidence type="ECO:0000313" key="6">
    <source>
        <dbReference type="EMBL" id="SKB36408.1"/>
    </source>
</evidence>
<evidence type="ECO:0000259" key="4">
    <source>
        <dbReference type="Pfam" id="PF07971"/>
    </source>
</evidence>
<dbReference type="InterPro" id="IPR012939">
    <property type="entry name" value="Glyco_hydro_92"/>
</dbReference>
<dbReference type="Pfam" id="PF17678">
    <property type="entry name" value="Glyco_hydro_92N"/>
    <property type="match status" value="1"/>
</dbReference>
<dbReference type="Proteomes" id="UP000190150">
    <property type="component" value="Unassembled WGS sequence"/>
</dbReference>
<organism evidence="6 7">
    <name type="scientific">Sphingobacterium nematocida</name>
    <dbReference type="NCBI Taxonomy" id="1513896"/>
    <lineage>
        <taxon>Bacteria</taxon>
        <taxon>Pseudomonadati</taxon>
        <taxon>Bacteroidota</taxon>
        <taxon>Sphingobacteriia</taxon>
        <taxon>Sphingobacteriales</taxon>
        <taxon>Sphingobacteriaceae</taxon>
        <taxon>Sphingobacterium</taxon>
    </lineage>
</organism>
<dbReference type="NCBIfam" id="TIGR01180">
    <property type="entry name" value="aman2_put"/>
    <property type="match status" value="1"/>
</dbReference>
<evidence type="ECO:0000256" key="1">
    <source>
        <dbReference type="ARBA" id="ARBA00001913"/>
    </source>
</evidence>
<dbReference type="Gene3D" id="1.20.1610.10">
    <property type="entry name" value="alpha-1,2-mannosidases domains"/>
    <property type="match status" value="1"/>
</dbReference>
<comment type="subunit">
    <text evidence="2">Monomer.</text>
</comment>
<keyword evidence="3" id="KW-0106">Calcium</keyword>
<dbReference type="FunFam" id="1.20.1610.10:FF:000001">
    <property type="entry name" value="Putative alpha-1,2-mannosidase"/>
    <property type="match status" value="1"/>
</dbReference>
<dbReference type="InterPro" id="IPR005887">
    <property type="entry name" value="GH92_a_mannosidase_put"/>
</dbReference>
<dbReference type="RefSeq" id="WP_079640401.1">
    <property type="nucleotide sequence ID" value="NZ_FUZF01000001.1"/>
</dbReference>
<evidence type="ECO:0000259" key="5">
    <source>
        <dbReference type="Pfam" id="PF17678"/>
    </source>
</evidence>
<dbReference type="STRING" id="1513896.SAMN05660841_00031"/>
<feature type="domain" description="Glycosyl hydrolase family 92 N-terminal" evidence="5">
    <location>
        <begin position="32"/>
        <end position="266"/>
    </location>
</feature>
<dbReference type="GO" id="GO:0005975">
    <property type="term" value="P:carbohydrate metabolic process"/>
    <property type="evidence" value="ECO:0007669"/>
    <property type="project" value="InterPro"/>
</dbReference>
<sequence>MKYINYAVGAGLLSLIGCASLKNSDEISYAGYVNPFIGTDFTGNTYPGAQSPFGMVQLSPDNGLPGWDRISGYFYPDSTISGFSHTHLSGTGAGDLYDISFMPVTLPYHEAEAPLGIHSKFSHADEKAHAGYYQVKLTDYDINVELTATASCGIQRYTFPKAESAVFLNLKKAMNWDATTDSHIEVVDSVTIRGYRFSEGWARGQRVYFETRFSKPFTAVHIDSSAILSSADTTTKPAKRIGTAFKARFDFNTTAGEQVTLSTALSGVSMEGASKNLKAEVPKDDFDYYLKEAEQNWNNELGKIAIETKDKEELVKFYTALYHSMLAPTIFSDVDGAYMGADRKIHQAEGWTNYSTFSLWDTYRASHPLFTYTDPNRVNDMIKSFIAFYEQHGRLPVWNIYGSETDMMIGNHAIPVIVDAYLKGIGDFDAAKALEACVATANTDNYRGIGLYKKLGYVPYDVEDEYNAENWSLSRTLEYAYDDHCIAMMADKMGKKEVAGTFFARAQNYKNVYNPATSFMQPRDSHGKFITPFDAEEYSAHICESNAWQYFWSVQHDIPGLIKLVGGQERFGQKLDSMFTFHPSDTSKLPIFSTGMIGQYAHGNEPSHHTIYLFNAVGQPWKTQQYAAEVMNKLYLNTPSGLSGNDDCGQMSAWYVFSSLGFYPVDPISGKYEIGTPLFEKAELKLSNGKKFTVKANQVGKANIYIQSATLDGKPLETSYITHEQIMSGATLVLEMGEKPGPVWYVKN</sequence>
<dbReference type="GO" id="GO:0006516">
    <property type="term" value="P:glycoprotein catabolic process"/>
    <property type="evidence" value="ECO:0007669"/>
    <property type="project" value="TreeGrafter"/>
</dbReference>
<dbReference type="InterPro" id="IPR050883">
    <property type="entry name" value="PNGase"/>
</dbReference>
<reference evidence="7" key="1">
    <citation type="submission" date="2017-02" db="EMBL/GenBank/DDBJ databases">
        <authorList>
            <person name="Varghese N."/>
            <person name="Submissions S."/>
        </authorList>
    </citation>
    <scope>NUCLEOTIDE SEQUENCE [LARGE SCALE GENOMIC DNA]</scope>
    <source>
        <strain evidence="7">DSM 24091</strain>
    </source>
</reference>
<dbReference type="InterPro" id="IPR008928">
    <property type="entry name" value="6-hairpin_glycosidase_sf"/>
</dbReference>